<feature type="region of interest" description="Disordered" evidence="1">
    <location>
        <begin position="370"/>
        <end position="486"/>
    </location>
</feature>
<gene>
    <name evidence="2" type="ORF">K458DRAFT_492064</name>
</gene>
<sequence>MPSLHSAGIRVRLGTIPLEQTLTPNIVLKKGEIAAQQCEDADAQLRKSEFLDEEHVVFPGDEEGFAMNWLAEAPFLQVVTEDAFKNVENQGVSMGSRRPMESAWAHGVLAVPSERSLGRSTRNGRRVSVSSTRSRENTPSSSNRRHPSRHTPWAAPHTPSTINPAHLHLTPTSSHAVPDTDLVPKALVLHVMLTSKTFYQSIIDGTLQHIKIDVFFNGQLSSCILIHQNDLRAGVKSMHQIFAGTRVDYMIERPWVIVPPGKKSDGTADGGKKKIGVQKRWAEVCHALMQEANARGVKASGERPPSAEYLKELASMQMPDAVEGMQKPGGKTFGVVDVVVTVGIGKKITNGVGYLKKPMRLVDGQYSHKLDEEEAEESDGKKKESYGKEQGREDRYGAGSEEGVVQIDRQDELSPDPDAEGEPDPDYPAPVMSAPLPPAHSFSDPRPPPAFQNPFTGTPIPNLSPSGASVYPSIGTVQSRKRSHSQLTALPNKINALPESHMQPRDARQSFPSAHAPSSTPRNLKQPTIPSPEYNINQYEGFMHANPYQLPFADMMVGLDVAVMPGLTPINESSSSPLRDQAPSQLTLLSFNQPDLNQMRGVEGCGTPSVSSPFMPSHVLPSQSRRVSFGQTSVAPYNPGAAPTLGPAGPGISSQGRYSFPAHTYGSSPLAERSFGSQIPQPYFHASPFIQQPIHRPMGPHPPIGLFKATTKPKTPMRIDPSLIDTEQPPPSILVRRLCITGIDGASILDHQWKTPQRIVAARSSETRDQALVASDSLSKSRRESPGSSEYMESSAALPLKPGAATMNAMSAPTSPAKTSVSSSAVMGVKKTKRDSVHDTRLVPMSNDFNSNLPLPAPKPAVKDTTPAQSSTASSRASTRGNSTMGLVKAVTTRRTISNGILGVQGPKANIFVFDDPEELLRRKGPKSRTHTRSLSPTKVDAPQSDSVAVRVKEIEVTAVTEVNQTEALEMVSSSPLSSVPASPETHPTVIKGNMQVVAELALQAETAATSAPSSSLPTATLPPPSSSLSHPPTEPTSRPQPTQTPPPVNSDTRAMPPPATPSSLKKNASNTLTYQTGPRVRLPRSPARISTIRNPPLNRDCVIQFAQSKVDQGIAGPLRQVKCERQGVFREESVVVGIRFFVPG</sequence>
<feature type="compositionally biased region" description="Polar residues" evidence="1">
    <location>
        <begin position="1062"/>
        <end position="1077"/>
    </location>
</feature>
<feature type="compositionally biased region" description="Low complexity" evidence="1">
    <location>
        <begin position="1027"/>
        <end position="1042"/>
    </location>
</feature>
<dbReference type="AlphaFoldDB" id="A0A6G1IFM7"/>
<feature type="region of interest" description="Disordered" evidence="1">
    <location>
        <begin position="762"/>
        <end position="884"/>
    </location>
</feature>
<feature type="region of interest" description="Disordered" evidence="1">
    <location>
        <begin position="115"/>
        <end position="173"/>
    </location>
</feature>
<reference evidence="2" key="1">
    <citation type="journal article" date="2020" name="Stud. Mycol.">
        <title>101 Dothideomycetes genomes: a test case for predicting lifestyles and emergence of pathogens.</title>
        <authorList>
            <person name="Haridas S."/>
            <person name="Albert R."/>
            <person name="Binder M."/>
            <person name="Bloem J."/>
            <person name="Labutti K."/>
            <person name="Salamov A."/>
            <person name="Andreopoulos B."/>
            <person name="Baker S."/>
            <person name="Barry K."/>
            <person name="Bills G."/>
            <person name="Bluhm B."/>
            <person name="Cannon C."/>
            <person name="Castanera R."/>
            <person name="Culley D."/>
            <person name="Daum C."/>
            <person name="Ezra D."/>
            <person name="Gonzalez J."/>
            <person name="Henrissat B."/>
            <person name="Kuo A."/>
            <person name="Liang C."/>
            <person name="Lipzen A."/>
            <person name="Lutzoni F."/>
            <person name="Magnuson J."/>
            <person name="Mondo S."/>
            <person name="Nolan M."/>
            <person name="Ohm R."/>
            <person name="Pangilinan J."/>
            <person name="Park H.-J."/>
            <person name="Ramirez L."/>
            <person name="Alfaro M."/>
            <person name="Sun H."/>
            <person name="Tritt A."/>
            <person name="Yoshinaga Y."/>
            <person name="Zwiers L.-H."/>
            <person name="Turgeon B."/>
            <person name="Goodwin S."/>
            <person name="Spatafora J."/>
            <person name="Crous P."/>
            <person name="Grigoriev I."/>
        </authorList>
    </citation>
    <scope>NUCLEOTIDE SEQUENCE</scope>
    <source>
        <strain evidence="2">CBS 122367</strain>
    </source>
</reference>
<evidence type="ECO:0000256" key="1">
    <source>
        <dbReference type="SAM" id="MobiDB-lite"/>
    </source>
</evidence>
<evidence type="ECO:0000313" key="3">
    <source>
        <dbReference type="Proteomes" id="UP000799291"/>
    </source>
</evidence>
<evidence type="ECO:0000313" key="2">
    <source>
        <dbReference type="EMBL" id="KAF2677012.1"/>
    </source>
</evidence>
<feature type="compositionally biased region" description="Basic residues" evidence="1">
    <location>
        <begin position="923"/>
        <end position="932"/>
    </location>
</feature>
<keyword evidence="3" id="KW-1185">Reference proteome</keyword>
<feature type="region of interest" description="Disordered" evidence="1">
    <location>
        <begin position="500"/>
        <end position="532"/>
    </location>
</feature>
<dbReference type="Proteomes" id="UP000799291">
    <property type="component" value="Unassembled WGS sequence"/>
</dbReference>
<feature type="compositionally biased region" description="Acidic residues" evidence="1">
    <location>
        <begin position="413"/>
        <end position="425"/>
    </location>
</feature>
<dbReference type="EMBL" id="MU005626">
    <property type="protein sequence ID" value="KAF2677012.1"/>
    <property type="molecule type" value="Genomic_DNA"/>
</dbReference>
<feature type="compositionally biased region" description="Low complexity" evidence="1">
    <location>
        <begin position="118"/>
        <end position="142"/>
    </location>
</feature>
<organism evidence="2 3">
    <name type="scientific">Lentithecium fluviatile CBS 122367</name>
    <dbReference type="NCBI Taxonomy" id="1168545"/>
    <lineage>
        <taxon>Eukaryota</taxon>
        <taxon>Fungi</taxon>
        <taxon>Dikarya</taxon>
        <taxon>Ascomycota</taxon>
        <taxon>Pezizomycotina</taxon>
        <taxon>Dothideomycetes</taxon>
        <taxon>Pleosporomycetidae</taxon>
        <taxon>Pleosporales</taxon>
        <taxon>Massarineae</taxon>
        <taxon>Lentitheciaceae</taxon>
        <taxon>Lentithecium</taxon>
    </lineage>
</organism>
<feature type="compositionally biased region" description="Basic and acidic residues" evidence="1">
    <location>
        <begin position="378"/>
        <end position="396"/>
    </location>
</feature>
<feature type="region of interest" description="Disordered" evidence="1">
    <location>
        <begin position="1009"/>
        <end position="1082"/>
    </location>
</feature>
<feature type="compositionally biased region" description="Polar residues" evidence="1">
    <location>
        <begin position="453"/>
        <end position="467"/>
    </location>
</feature>
<feature type="compositionally biased region" description="Polar residues" evidence="1">
    <location>
        <begin position="510"/>
        <end position="532"/>
    </location>
</feature>
<name>A0A6G1IFM7_9PLEO</name>
<dbReference type="PANTHER" id="PTHR24216">
    <property type="entry name" value="PAXILLIN-RELATED"/>
    <property type="match status" value="1"/>
</dbReference>
<dbReference type="PANTHER" id="PTHR24216:SF65">
    <property type="entry name" value="PAXILLIN-LIKE PROTEIN 1"/>
    <property type="match status" value="1"/>
</dbReference>
<feature type="compositionally biased region" description="Polar residues" evidence="1">
    <location>
        <begin position="808"/>
        <end position="825"/>
    </location>
</feature>
<feature type="compositionally biased region" description="Low complexity" evidence="1">
    <location>
        <begin position="870"/>
        <end position="880"/>
    </location>
</feature>
<dbReference type="OrthoDB" id="3556832at2759"/>
<feature type="compositionally biased region" description="Low complexity" evidence="1">
    <location>
        <begin position="1009"/>
        <end position="1020"/>
    </location>
</feature>
<feature type="region of interest" description="Disordered" evidence="1">
    <location>
        <begin position="923"/>
        <end position="947"/>
    </location>
</feature>
<protein>
    <submittedName>
        <fullName evidence="2">Uncharacterized protein</fullName>
    </submittedName>
</protein>
<proteinExistence type="predicted"/>
<accession>A0A6G1IFM7</accession>